<dbReference type="InterPro" id="IPR016166">
    <property type="entry name" value="FAD-bd_PCMH"/>
</dbReference>
<dbReference type="RefSeq" id="WP_007202841.1">
    <property type="nucleotide sequence ID" value="NZ_AKKV01000030.1"/>
</dbReference>
<dbReference type="InterPro" id="IPR050416">
    <property type="entry name" value="FAD-linked_Oxidoreductase"/>
</dbReference>
<evidence type="ECO:0000256" key="2">
    <source>
        <dbReference type="ARBA" id="ARBA00005466"/>
    </source>
</evidence>
<sequence length="448" mass="50489">MKTLDLKGLTGEIITRFSPLYTAARQEWNRGVQRFPLIIVYCENNRDVSNAVIWSRKQQVPLRIRSGGHHYEGFSIGDGVLVIDISRMNAISFRDSMNITVQAGVKNEQLYAYVSSRGYPFPGGTCPTVGVSGYTLGGGWGLSSRKFGLGCDSLVELEMVDYKGRILVANEKQNSELFWACRGAGGGNFGVVVSLTYKVPNKVNKISLIQMEGPNLTQRLQMQFFYTWQQWLASMDSRMTMVGRIYNALDGGYGLGGTGFFYGSKEEALRLVEPLSLGGNVQIRVEELPFYEAIQKVEAAYPPYERFKSTGRFVNRTYSKREIESIISLLRQRAPGSVYAALSLYALGGKVAEVAPEETAFFYRDAHYIMGLQSVWEDQEYKSVNVKWLENRFPYLDRITTGSYVNFPYSELSDPERAYFGGNVPRLEKVKAMYDPYDVFSFPQSLSS</sequence>
<dbReference type="SUPFAM" id="SSF56176">
    <property type="entry name" value="FAD-binding/transporter-associated domain-like"/>
    <property type="match status" value="1"/>
</dbReference>
<keyword evidence="4" id="KW-0274">FAD</keyword>
<keyword evidence="3" id="KW-0285">Flavoprotein</keyword>
<gene>
    <name evidence="7" type="ORF">A374_13815</name>
</gene>
<organism evidence="7 8">
    <name type="scientific">Fictibacillus macauensis ZFHKF-1</name>
    <dbReference type="NCBI Taxonomy" id="1196324"/>
    <lineage>
        <taxon>Bacteria</taxon>
        <taxon>Bacillati</taxon>
        <taxon>Bacillota</taxon>
        <taxon>Bacilli</taxon>
        <taxon>Bacillales</taxon>
        <taxon>Fictibacillaceae</taxon>
        <taxon>Fictibacillus</taxon>
    </lineage>
</organism>
<dbReference type="InterPro" id="IPR006094">
    <property type="entry name" value="Oxid_FAD_bind_N"/>
</dbReference>
<evidence type="ECO:0000256" key="5">
    <source>
        <dbReference type="ARBA" id="ARBA00023002"/>
    </source>
</evidence>
<dbReference type="PROSITE" id="PS51387">
    <property type="entry name" value="FAD_PCMH"/>
    <property type="match status" value="1"/>
</dbReference>
<dbReference type="Pfam" id="PF01565">
    <property type="entry name" value="FAD_binding_4"/>
    <property type="match status" value="1"/>
</dbReference>
<dbReference type="Pfam" id="PF08031">
    <property type="entry name" value="BBE"/>
    <property type="match status" value="1"/>
</dbReference>
<keyword evidence="8" id="KW-1185">Reference proteome</keyword>
<comment type="caution">
    <text evidence="7">The sequence shown here is derived from an EMBL/GenBank/DDBJ whole genome shotgun (WGS) entry which is preliminary data.</text>
</comment>
<accession>I8UD85</accession>
<dbReference type="InterPro" id="IPR006093">
    <property type="entry name" value="Oxy_OxRdtase_FAD_BS"/>
</dbReference>
<dbReference type="Gene3D" id="3.30.465.10">
    <property type="match status" value="1"/>
</dbReference>
<dbReference type="eggNOG" id="COG0277">
    <property type="taxonomic scope" value="Bacteria"/>
</dbReference>
<evidence type="ECO:0000313" key="8">
    <source>
        <dbReference type="Proteomes" id="UP000004080"/>
    </source>
</evidence>
<dbReference type="Gene3D" id="3.40.462.20">
    <property type="match status" value="1"/>
</dbReference>
<dbReference type="InterPro" id="IPR012951">
    <property type="entry name" value="BBE"/>
</dbReference>
<dbReference type="PATRIC" id="fig|1196324.3.peg.2826"/>
<comment type="cofactor">
    <cofactor evidence="1">
        <name>FAD</name>
        <dbReference type="ChEBI" id="CHEBI:57692"/>
    </cofactor>
</comment>
<comment type="similarity">
    <text evidence="2">Belongs to the oxygen-dependent FAD-linked oxidoreductase family.</text>
</comment>
<evidence type="ECO:0000256" key="3">
    <source>
        <dbReference type="ARBA" id="ARBA00022630"/>
    </source>
</evidence>
<protein>
    <submittedName>
        <fullName evidence="7">FAD linked oxidase domain-containing protein</fullName>
    </submittedName>
</protein>
<dbReference type="InterPro" id="IPR036318">
    <property type="entry name" value="FAD-bd_PCMH-like_sf"/>
</dbReference>
<dbReference type="EMBL" id="AKKV01000030">
    <property type="protein sequence ID" value="EIT84773.1"/>
    <property type="molecule type" value="Genomic_DNA"/>
</dbReference>
<proteinExistence type="inferred from homology"/>
<dbReference type="STRING" id="1196324.A374_13815"/>
<keyword evidence="5" id="KW-0560">Oxidoreductase</keyword>
<dbReference type="GO" id="GO:0016491">
    <property type="term" value="F:oxidoreductase activity"/>
    <property type="evidence" value="ECO:0007669"/>
    <property type="project" value="UniProtKB-KW"/>
</dbReference>
<dbReference type="InterPro" id="IPR016169">
    <property type="entry name" value="FAD-bd_PCMH_sub2"/>
</dbReference>
<evidence type="ECO:0000256" key="4">
    <source>
        <dbReference type="ARBA" id="ARBA00022827"/>
    </source>
</evidence>
<evidence type="ECO:0000313" key="7">
    <source>
        <dbReference type="EMBL" id="EIT84773.1"/>
    </source>
</evidence>
<evidence type="ECO:0000256" key="1">
    <source>
        <dbReference type="ARBA" id="ARBA00001974"/>
    </source>
</evidence>
<evidence type="ECO:0000259" key="6">
    <source>
        <dbReference type="PROSITE" id="PS51387"/>
    </source>
</evidence>
<feature type="domain" description="FAD-binding PCMH-type" evidence="6">
    <location>
        <begin position="32"/>
        <end position="202"/>
    </location>
</feature>
<dbReference type="PANTHER" id="PTHR42973:SF39">
    <property type="entry name" value="FAD-BINDING PCMH-TYPE DOMAIN-CONTAINING PROTEIN"/>
    <property type="match status" value="1"/>
</dbReference>
<reference evidence="7 8" key="1">
    <citation type="journal article" date="2012" name="J. Bacteriol.">
        <title>Genome of Bacillus macauensis ZFHKF-1, a Long-Chain-Forming Bacterium.</title>
        <authorList>
            <person name="Cai L."/>
            <person name="Zhang T."/>
        </authorList>
    </citation>
    <scope>NUCLEOTIDE SEQUENCE [LARGE SCALE GENOMIC DNA]</scope>
    <source>
        <strain evidence="7 8">ZFHKF-1</strain>
    </source>
</reference>
<dbReference type="OrthoDB" id="545125at2"/>
<dbReference type="PROSITE" id="PS00862">
    <property type="entry name" value="OX2_COVAL_FAD"/>
    <property type="match status" value="1"/>
</dbReference>
<name>I8UD85_9BACL</name>
<dbReference type="GO" id="GO:0071949">
    <property type="term" value="F:FAD binding"/>
    <property type="evidence" value="ECO:0007669"/>
    <property type="project" value="InterPro"/>
</dbReference>
<dbReference type="AlphaFoldDB" id="I8UD85"/>
<dbReference type="PANTHER" id="PTHR42973">
    <property type="entry name" value="BINDING OXIDOREDUCTASE, PUTATIVE (AFU_ORTHOLOGUE AFUA_1G17690)-RELATED"/>
    <property type="match status" value="1"/>
</dbReference>
<dbReference type="Proteomes" id="UP000004080">
    <property type="component" value="Unassembled WGS sequence"/>
</dbReference>